<accession>A0A2N7U2X6</accession>
<organism evidence="2 3">
    <name type="scientific">Billgrantia endophytica</name>
    <dbReference type="NCBI Taxonomy" id="2033802"/>
    <lineage>
        <taxon>Bacteria</taxon>
        <taxon>Pseudomonadati</taxon>
        <taxon>Pseudomonadota</taxon>
        <taxon>Gammaproteobacteria</taxon>
        <taxon>Oceanospirillales</taxon>
        <taxon>Halomonadaceae</taxon>
        <taxon>Billgrantia</taxon>
    </lineage>
</organism>
<evidence type="ECO:0000313" key="2">
    <source>
        <dbReference type="EMBL" id="PMR74788.1"/>
    </source>
</evidence>
<name>A0A2N7U2X6_9GAMM</name>
<dbReference type="Proteomes" id="UP000235803">
    <property type="component" value="Unassembled WGS sequence"/>
</dbReference>
<gene>
    <name evidence="2" type="ORF">C1H69_13155</name>
</gene>
<keyword evidence="3" id="KW-1185">Reference proteome</keyword>
<dbReference type="AlphaFoldDB" id="A0A2N7U2X6"/>
<proteinExistence type="predicted"/>
<reference evidence="2 3" key="1">
    <citation type="submission" date="2018-01" db="EMBL/GenBank/DDBJ databases">
        <title>Halomonas endophytica sp. nov., isolated from storage liquid in the stems of Populus euphratica.</title>
        <authorList>
            <person name="Chen C."/>
        </authorList>
    </citation>
    <scope>NUCLEOTIDE SEQUENCE [LARGE SCALE GENOMIC DNA]</scope>
    <source>
        <strain evidence="2 3">MC28</strain>
    </source>
</reference>
<evidence type="ECO:0000313" key="3">
    <source>
        <dbReference type="Proteomes" id="UP000235803"/>
    </source>
</evidence>
<protein>
    <submittedName>
        <fullName evidence="2">Uncharacterized protein</fullName>
    </submittedName>
</protein>
<comment type="caution">
    <text evidence="2">The sequence shown here is derived from an EMBL/GenBank/DDBJ whole genome shotgun (WGS) entry which is preliminary data.</text>
</comment>
<evidence type="ECO:0000256" key="1">
    <source>
        <dbReference type="SAM" id="MobiDB-lite"/>
    </source>
</evidence>
<dbReference type="EMBL" id="PNRF01000027">
    <property type="protein sequence ID" value="PMR74788.1"/>
    <property type="molecule type" value="Genomic_DNA"/>
</dbReference>
<feature type="region of interest" description="Disordered" evidence="1">
    <location>
        <begin position="52"/>
        <end position="85"/>
    </location>
</feature>
<sequence>MMLAAHVQRLGGQSDIVYADHHSSPFNQCMHCAASVTGQCMVMVPRAEGSSMRISPEEMGGVGKSAVAGTGSGRSRAWPATGSWP</sequence>